<dbReference type="PANTHER" id="PTHR43369:SF2">
    <property type="entry name" value="PHOSPHORIBOSYLGLYCINAMIDE FORMYLTRANSFERASE"/>
    <property type="match status" value="1"/>
</dbReference>
<dbReference type="EMBL" id="CADCTQ010000200">
    <property type="protein sequence ID" value="CAA9256228.1"/>
    <property type="molecule type" value="Genomic_DNA"/>
</dbReference>
<organism evidence="6">
    <name type="scientific">uncultured Cytophagales bacterium</name>
    <dbReference type="NCBI Taxonomy" id="158755"/>
    <lineage>
        <taxon>Bacteria</taxon>
        <taxon>Pseudomonadati</taxon>
        <taxon>Bacteroidota</taxon>
        <taxon>Sphingobacteriia</taxon>
        <taxon>Sphingobacteriales</taxon>
        <taxon>environmental samples</taxon>
    </lineage>
</organism>
<dbReference type="Pfam" id="PF00551">
    <property type="entry name" value="Formyl_trans_N"/>
    <property type="match status" value="1"/>
</dbReference>
<protein>
    <recommendedName>
        <fullName evidence="4">Phosphoribosylglycinamide formyltransferase</fullName>
        <ecNumber evidence="4">2.1.2.2</ecNumber>
    </recommendedName>
    <alternativeName>
        <fullName evidence="4">5'-phosphoribosylglycinamide transformylase</fullName>
    </alternativeName>
    <alternativeName>
        <fullName evidence="4">GAR transformylase</fullName>
        <shortName evidence="4">GART</shortName>
    </alternativeName>
</protein>
<dbReference type="AlphaFoldDB" id="A0A6J4IM66"/>
<dbReference type="UniPathway" id="UPA00074">
    <property type="reaction ID" value="UER00126"/>
</dbReference>
<feature type="binding site" evidence="4">
    <location>
        <position position="58"/>
    </location>
    <ligand>
        <name>(6R)-10-formyltetrahydrofolate</name>
        <dbReference type="ChEBI" id="CHEBI:195366"/>
    </ligand>
</feature>
<proteinExistence type="inferred from homology"/>
<dbReference type="EC" id="2.1.2.2" evidence="4"/>
<comment type="catalytic activity">
    <reaction evidence="4">
        <text>N(1)-(5-phospho-beta-D-ribosyl)glycinamide + (6R)-10-formyltetrahydrofolate = N(2)-formyl-N(1)-(5-phospho-beta-D-ribosyl)glycinamide + (6S)-5,6,7,8-tetrahydrofolate + H(+)</text>
        <dbReference type="Rhea" id="RHEA:15053"/>
        <dbReference type="ChEBI" id="CHEBI:15378"/>
        <dbReference type="ChEBI" id="CHEBI:57453"/>
        <dbReference type="ChEBI" id="CHEBI:143788"/>
        <dbReference type="ChEBI" id="CHEBI:147286"/>
        <dbReference type="ChEBI" id="CHEBI:195366"/>
        <dbReference type="EC" id="2.1.2.2"/>
    </reaction>
</comment>
<feature type="active site" description="Proton donor" evidence="4">
    <location>
        <position position="104"/>
    </location>
</feature>
<dbReference type="HAMAP" id="MF_01930">
    <property type="entry name" value="PurN"/>
    <property type="match status" value="1"/>
</dbReference>
<dbReference type="SUPFAM" id="SSF53328">
    <property type="entry name" value="Formyltransferase"/>
    <property type="match status" value="1"/>
</dbReference>
<comment type="pathway">
    <text evidence="1 4">Purine metabolism; IMP biosynthesis via de novo pathway; N(2)-formyl-N(1)-(5-phospho-D-ribosyl)glycinamide from N(1)-(5-phospho-D-ribosyl)glycinamide (10-formyl THF route): step 1/1.</text>
</comment>
<comment type="caution">
    <text evidence="4">Lacks conserved residue(s) required for the propagation of feature annotation.</text>
</comment>
<name>A0A6J4IM66_9SPHI</name>
<keyword evidence="3 4" id="KW-0658">Purine biosynthesis</keyword>
<reference evidence="6" key="1">
    <citation type="submission" date="2020-02" db="EMBL/GenBank/DDBJ databases">
        <authorList>
            <person name="Meier V. D."/>
        </authorList>
    </citation>
    <scope>NUCLEOTIDE SEQUENCE</scope>
    <source>
        <strain evidence="6">AVDCRST_MAG56</strain>
    </source>
</reference>
<gene>
    <name evidence="4" type="primary">purN</name>
    <name evidence="6" type="ORF">AVDCRST_MAG56-2222</name>
</gene>
<feature type="domain" description="Formyl transferase N-terminal" evidence="5">
    <location>
        <begin position="3"/>
        <end position="182"/>
    </location>
</feature>
<keyword evidence="2 4" id="KW-0808">Transferase</keyword>
<evidence type="ECO:0000256" key="4">
    <source>
        <dbReference type="HAMAP-Rule" id="MF_01930"/>
    </source>
</evidence>
<dbReference type="GO" id="GO:0006189">
    <property type="term" value="P:'de novo' IMP biosynthetic process"/>
    <property type="evidence" value="ECO:0007669"/>
    <property type="project" value="UniProtKB-UniRule"/>
</dbReference>
<accession>A0A6J4IM66</accession>
<dbReference type="InterPro" id="IPR036477">
    <property type="entry name" value="Formyl_transf_N_sf"/>
</dbReference>
<feature type="site" description="Raises pKa of active site His" evidence="4">
    <location>
        <position position="145"/>
    </location>
</feature>
<feature type="binding site" evidence="4">
    <location>
        <position position="102"/>
    </location>
    <ligand>
        <name>(6R)-10-formyltetrahydrofolate</name>
        <dbReference type="ChEBI" id="CHEBI:195366"/>
    </ligand>
</feature>
<feature type="binding site" evidence="4">
    <location>
        <begin position="12"/>
        <end position="14"/>
    </location>
    <ligand>
        <name>N(1)-(5-phospho-beta-D-ribosyl)glycinamide</name>
        <dbReference type="ChEBI" id="CHEBI:143788"/>
    </ligand>
</feature>
<comment type="function">
    <text evidence="4">Catalyzes the transfer of a formyl group from 10-formyltetrahydrofolate to 5-phospho-ribosyl-glycinamide (GAR), producing 5-phospho-ribosyl-N-formylglycinamide (FGAR) and tetrahydrofolate.</text>
</comment>
<dbReference type="InterPro" id="IPR004607">
    <property type="entry name" value="GART"/>
</dbReference>
<evidence type="ECO:0000256" key="3">
    <source>
        <dbReference type="ARBA" id="ARBA00022755"/>
    </source>
</evidence>
<dbReference type="PANTHER" id="PTHR43369">
    <property type="entry name" value="PHOSPHORIBOSYLGLYCINAMIDE FORMYLTRANSFERASE"/>
    <property type="match status" value="1"/>
</dbReference>
<dbReference type="InterPro" id="IPR002376">
    <property type="entry name" value="Formyl_transf_N"/>
</dbReference>
<evidence type="ECO:0000313" key="6">
    <source>
        <dbReference type="EMBL" id="CAA9256228.1"/>
    </source>
</evidence>
<dbReference type="CDD" id="cd08645">
    <property type="entry name" value="FMT_core_GART"/>
    <property type="match status" value="1"/>
</dbReference>
<dbReference type="GO" id="GO:0004644">
    <property type="term" value="F:phosphoribosylglycinamide formyltransferase activity"/>
    <property type="evidence" value="ECO:0007669"/>
    <property type="project" value="UniProtKB-UniRule"/>
</dbReference>
<evidence type="ECO:0000256" key="1">
    <source>
        <dbReference type="ARBA" id="ARBA00005054"/>
    </source>
</evidence>
<evidence type="ECO:0000259" key="5">
    <source>
        <dbReference type="Pfam" id="PF00551"/>
    </source>
</evidence>
<evidence type="ECO:0000256" key="2">
    <source>
        <dbReference type="ARBA" id="ARBA00022679"/>
    </source>
</evidence>
<dbReference type="GO" id="GO:0005829">
    <property type="term" value="C:cytosol"/>
    <property type="evidence" value="ECO:0007669"/>
    <property type="project" value="TreeGrafter"/>
</dbReference>
<sequence length="189" mass="20615">MHQIAIFASGSGSNAQRIAEYFAGHPHVRVGLILTNNPRAGVIDRARQLDIPVVVFTREQFYGPGGVVAQLQFFNIDFVVLAGFLWLVPESLIAAYPDRIVNIHPALLPAYGGKGMYGMKVHEAVVAAGEKASGITIHLIDNEYDRGRIVFQAQCPVTPADTPADVARKVQALEHEHFPPVIEKLVLAQ</sequence>
<dbReference type="Gene3D" id="3.40.50.170">
    <property type="entry name" value="Formyl transferase, N-terminal domain"/>
    <property type="match status" value="1"/>
</dbReference>
<comment type="similarity">
    <text evidence="4">Belongs to the GART family.</text>
</comment>